<keyword evidence="15" id="KW-1185">Reference proteome</keyword>
<dbReference type="PANTHER" id="PTHR24248:SF66">
    <property type="entry name" value="OCTOPAMINE RECEPTOR BETA-3R"/>
    <property type="match status" value="1"/>
</dbReference>
<keyword evidence="8 10" id="KW-0675">Receptor</keyword>
<feature type="transmembrane region" description="Helical" evidence="12">
    <location>
        <begin position="183"/>
        <end position="208"/>
    </location>
</feature>
<dbReference type="SUPFAM" id="SSF81321">
    <property type="entry name" value="Family A G protein-coupled receptor-like"/>
    <property type="match status" value="1"/>
</dbReference>
<evidence type="ECO:0000256" key="8">
    <source>
        <dbReference type="ARBA" id="ARBA00023170"/>
    </source>
</evidence>
<dbReference type="GO" id="GO:0071880">
    <property type="term" value="P:adenylate cyclase-activating adrenergic receptor signaling pathway"/>
    <property type="evidence" value="ECO:0007669"/>
    <property type="project" value="TreeGrafter"/>
</dbReference>
<dbReference type="PROSITE" id="PS00237">
    <property type="entry name" value="G_PROTEIN_RECEP_F1_1"/>
    <property type="match status" value="1"/>
</dbReference>
<evidence type="ECO:0000256" key="12">
    <source>
        <dbReference type="SAM" id="Phobius"/>
    </source>
</evidence>
<reference evidence="14" key="1">
    <citation type="submission" date="2021-10" db="EMBL/GenBank/DDBJ databases">
        <title>Tropical sea cucumber genome reveals ecological adaptation and Cuvierian tubules defense mechanism.</title>
        <authorList>
            <person name="Chen T."/>
        </authorList>
    </citation>
    <scope>NUCLEOTIDE SEQUENCE</scope>
    <source>
        <strain evidence="14">Nanhai2018</strain>
        <tissue evidence="14">Muscle</tissue>
    </source>
</reference>
<feature type="transmembrane region" description="Helical" evidence="12">
    <location>
        <begin position="251"/>
        <end position="271"/>
    </location>
</feature>
<evidence type="ECO:0000256" key="3">
    <source>
        <dbReference type="ARBA" id="ARBA00022692"/>
    </source>
</evidence>
<feature type="domain" description="G-protein coupled receptors family 1 profile" evidence="13">
    <location>
        <begin position="38"/>
        <end position="302"/>
    </location>
</feature>
<evidence type="ECO:0000256" key="6">
    <source>
        <dbReference type="ARBA" id="ARBA00023136"/>
    </source>
</evidence>
<keyword evidence="6 12" id="KW-0472">Membrane</keyword>
<name>A0A9Q0YTF9_HOLLE</name>
<evidence type="ECO:0000256" key="1">
    <source>
        <dbReference type="ARBA" id="ARBA00004651"/>
    </source>
</evidence>
<comment type="subcellular location">
    <subcellularLocation>
        <location evidence="1">Cell membrane</location>
        <topology evidence="1">Multi-pass membrane protein</topology>
    </subcellularLocation>
</comment>
<dbReference type="AlphaFoldDB" id="A0A9Q0YTF9"/>
<sequence>MDNQTHNVTESSEASMSIGIQILVGSILFFMTGFAICGNLLVIISVCIFRQLRTITNYFIISLATADLMVTLFVMPFNALFIVTGKWSFGLFFCDLYISVDILACTASILNLCVIALDRYWAITSPFTYYQRVNAKSAFLLIACVWAVSFLISVLPVMLKLHIDENLKANNWYDNPYFCALGVNGVFAVVSSTISFYVPTCVIIFVYLRIFSVARRQARQIASHNNAAMRLQNNSKGKPSMARERKAAKTLAIIMGVFIICWLPFFIVNIIDPFCGRCIPGIVFDTFVWLGYFNSCANPLIYAQNASFRNAFKAVLFCHKCRGIKYRTGESSDDHVSAVPQRLGQRGAYSQEVGSPRVKTVSSEVAKQQERFD</sequence>
<dbReference type="InterPro" id="IPR000276">
    <property type="entry name" value="GPCR_Rhodpsn"/>
</dbReference>
<accession>A0A9Q0YTF9</accession>
<dbReference type="EMBL" id="JAIZAY010000017">
    <property type="protein sequence ID" value="KAJ8025621.1"/>
    <property type="molecule type" value="Genomic_DNA"/>
</dbReference>
<evidence type="ECO:0000259" key="13">
    <source>
        <dbReference type="PROSITE" id="PS50262"/>
    </source>
</evidence>
<evidence type="ECO:0000256" key="9">
    <source>
        <dbReference type="ARBA" id="ARBA00023224"/>
    </source>
</evidence>
<organism evidence="14 15">
    <name type="scientific">Holothuria leucospilota</name>
    <name type="common">Black long sea cucumber</name>
    <name type="synonym">Mertensiothuria leucospilota</name>
    <dbReference type="NCBI Taxonomy" id="206669"/>
    <lineage>
        <taxon>Eukaryota</taxon>
        <taxon>Metazoa</taxon>
        <taxon>Echinodermata</taxon>
        <taxon>Eleutherozoa</taxon>
        <taxon>Echinozoa</taxon>
        <taxon>Holothuroidea</taxon>
        <taxon>Aspidochirotacea</taxon>
        <taxon>Aspidochirotida</taxon>
        <taxon>Holothuriidae</taxon>
        <taxon>Holothuria</taxon>
    </lineage>
</organism>
<dbReference type="PROSITE" id="PS50262">
    <property type="entry name" value="G_PROTEIN_RECEP_F1_2"/>
    <property type="match status" value="1"/>
</dbReference>
<feature type="transmembrane region" description="Helical" evidence="12">
    <location>
        <begin position="58"/>
        <end position="84"/>
    </location>
</feature>
<evidence type="ECO:0000313" key="15">
    <source>
        <dbReference type="Proteomes" id="UP001152320"/>
    </source>
</evidence>
<evidence type="ECO:0000256" key="11">
    <source>
        <dbReference type="SAM" id="MobiDB-lite"/>
    </source>
</evidence>
<evidence type="ECO:0000313" key="14">
    <source>
        <dbReference type="EMBL" id="KAJ8025621.1"/>
    </source>
</evidence>
<keyword evidence="7" id="KW-1015">Disulfide bond</keyword>
<evidence type="ECO:0000256" key="4">
    <source>
        <dbReference type="ARBA" id="ARBA00022989"/>
    </source>
</evidence>
<keyword evidence="9 10" id="KW-0807">Transducer</keyword>
<evidence type="ECO:0000256" key="7">
    <source>
        <dbReference type="ARBA" id="ARBA00023157"/>
    </source>
</evidence>
<dbReference type="Gene3D" id="1.20.1070.10">
    <property type="entry name" value="Rhodopsin 7-helix transmembrane proteins"/>
    <property type="match status" value="1"/>
</dbReference>
<feature type="transmembrane region" description="Helical" evidence="12">
    <location>
        <begin position="20"/>
        <end position="46"/>
    </location>
</feature>
<dbReference type="PRINTS" id="PR01102">
    <property type="entry name" value="5HT6RECEPTR"/>
</dbReference>
<dbReference type="PANTHER" id="PTHR24248">
    <property type="entry name" value="ADRENERGIC RECEPTOR-RELATED G-PROTEIN COUPLED RECEPTOR"/>
    <property type="match status" value="1"/>
</dbReference>
<dbReference type="Pfam" id="PF00001">
    <property type="entry name" value="7tm_1"/>
    <property type="match status" value="1"/>
</dbReference>
<dbReference type="PRINTS" id="PR00237">
    <property type="entry name" value="GPCRRHODOPSN"/>
</dbReference>
<evidence type="ECO:0000256" key="5">
    <source>
        <dbReference type="ARBA" id="ARBA00023040"/>
    </source>
</evidence>
<feature type="transmembrane region" description="Helical" evidence="12">
    <location>
        <begin position="96"/>
        <end position="117"/>
    </location>
</feature>
<dbReference type="GO" id="GO:0005886">
    <property type="term" value="C:plasma membrane"/>
    <property type="evidence" value="ECO:0007669"/>
    <property type="project" value="UniProtKB-SubCell"/>
</dbReference>
<comment type="similarity">
    <text evidence="10">Belongs to the G-protein coupled receptor 1 family.</text>
</comment>
<comment type="caution">
    <text evidence="14">The sequence shown here is derived from an EMBL/GenBank/DDBJ whole genome shotgun (WGS) entry which is preliminary data.</text>
</comment>
<evidence type="ECO:0000256" key="2">
    <source>
        <dbReference type="ARBA" id="ARBA00022475"/>
    </source>
</evidence>
<feature type="transmembrane region" description="Helical" evidence="12">
    <location>
        <begin position="138"/>
        <end position="163"/>
    </location>
</feature>
<feature type="region of interest" description="Disordered" evidence="11">
    <location>
        <begin position="330"/>
        <end position="373"/>
    </location>
</feature>
<keyword evidence="5 10" id="KW-0297">G-protein coupled receptor</keyword>
<dbReference type="Proteomes" id="UP001152320">
    <property type="component" value="Chromosome 17"/>
</dbReference>
<dbReference type="SMART" id="SM01381">
    <property type="entry name" value="7TM_GPCR_Srsx"/>
    <property type="match status" value="1"/>
</dbReference>
<protein>
    <submittedName>
        <fullName evidence="14">D(1B) dopamine receptor</fullName>
    </submittedName>
</protein>
<keyword evidence="2" id="KW-1003">Cell membrane</keyword>
<evidence type="ECO:0000256" key="10">
    <source>
        <dbReference type="RuleBase" id="RU000688"/>
    </source>
</evidence>
<keyword evidence="4 12" id="KW-1133">Transmembrane helix</keyword>
<gene>
    <name evidence="14" type="ORF">HOLleu_33229</name>
</gene>
<dbReference type="InterPro" id="IPR017452">
    <property type="entry name" value="GPCR_Rhodpsn_7TM"/>
</dbReference>
<proteinExistence type="inferred from homology"/>
<dbReference type="GO" id="GO:0004930">
    <property type="term" value="F:G protein-coupled receptor activity"/>
    <property type="evidence" value="ECO:0007669"/>
    <property type="project" value="UniProtKB-KW"/>
</dbReference>
<dbReference type="FunFam" id="1.20.1070.10:FF:000523">
    <property type="entry name" value="5-hydroxytryptamine receptor 2B"/>
    <property type="match status" value="1"/>
</dbReference>
<dbReference type="OrthoDB" id="5951059at2759"/>
<keyword evidence="3 10" id="KW-0812">Transmembrane</keyword>
<dbReference type="GO" id="GO:0043410">
    <property type="term" value="P:positive regulation of MAPK cascade"/>
    <property type="evidence" value="ECO:0007669"/>
    <property type="project" value="TreeGrafter"/>
</dbReference>